<dbReference type="STRING" id="74649.A0A2P6RDN9"/>
<comment type="caution">
    <text evidence="2">The sequence shown here is derived from an EMBL/GenBank/DDBJ whole genome shotgun (WGS) entry which is preliminary data.</text>
</comment>
<protein>
    <submittedName>
        <fullName evidence="2">Putative ribosomal protein L2</fullName>
    </submittedName>
</protein>
<evidence type="ECO:0000313" key="2">
    <source>
        <dbReference type="EMBL" id="PRQ44541.1"/>
    </source>
</evidence>
<dbReference type="AlphaFoldDB" id="A0A2P6RDN9"/>
<dbReference type="InterPro" id="IPR008991">
    <property type="entry name" value="Translation_prot_SH3-like_sf"/>
</dbReference>
<keyword evidence="2" id="KW-0687">Ribonucleoprotein</keyword>
<dbReference type="Gene3D" id="4.10.950.10">
    <property type="entry name" value="Ribosomal protein L2, domain 3"/>
    <property type="match status" value="1"/>
</dbReference>
<feature type="region of interest" description="Disordered" evidence="1">
    <location>
        <begin position="1"/>
        <end position="24"/>
    </location>
</feature>
<dbReference type="InterPro" id="IPR014726">
    <property type="entry name" value="Ribosomal_uL2_dom3"/>
</dbReference>
<name>A0A2P6RDN9_ROSCH</name>
<evidence type="ECO:0000313" key="3">
    <source>
        <dbReference type="Proteomes" id="UP000238479"/>
    </source>
</evidence>
<organism evidence="2 3">
    <name type="scientific">Rosa chinensis</name>
    <name type="common">China rose</name>
    <dbReference type="NCBI Taxonomy" id="74649"/>
    <lineage>
        <taxon>Eukaryota</taxon>
        <taxon>Viridiplantae</taxon>
        <taxon>Streptophyta</taxon>
        <taxon>Embryophyta</taxon>
        <taxon>Tracheophyta</taxon>
        <taxon>Spermatophyta</taxon>
        <taxon>Magnoliopsida</taxon>
        <taxon>eudicotyledons</taxon>
        <taxon>Gunneridae</taxon>
        <taxon>Pentapetalae</taxon>
        <taxon>rosids</taxon>
        <taxon>fabids</taxon>
        <taxon>Rosales</taxon>
        <taxon>Rosaceae</taxon>
        <taxon>Rosoideae</taxon>
        <taxon>Rosoideae incertae sedis</taxon>
        <taxon>Rosa</taxon>
    </lineage>
</organism>
<evidence type="ECO:0000256" key="1">
    <source>
        <dbReference type="SAM" id="MobiDB-lite"/>
    </source>
</evidence>
<keyword evidence="2" id="KW-0689">Ribosomal protein</keyword>
<dbReference type="EMBL" id="PDCK01000041">
    <property type="protein sequence ID" value="PRQ44541.1"/>
    <property type="molecule type" value="Genomic_DNA"/>
</dbReference>
<reference evidence="2 3" key="1">
    <citation type="journal article" date="2018" name="Nat. Genet.">
        <title>The Rosa genome provides new insights in the design of modern roses.</title>
        <authorList>
            <person name="Bendahmane M."/>
        </authorList>
    </citation>
    <scope>NUCLEOTIDE SEQUENCE [LARGE SCALE GENOMIC DNA]</scope>
    <source>
        <strain evidence="3">cv. Old Blush</strain>
    </source>
</reference>
<proteinExistence type="predicted"/>
<dbReference type="Proteomes" id="UP000238479">
    <property type="component" value="Chromosome 3"/>
</dbReference>
<accession>A0A2P6RDN9</accession>
<gene>
    <name evidence="2" type="ORF">RchiOBHm_Chr3g0480391</name>
</gene>
<dbReference type="Gramene" id="PRQ44541">
    <property type="protein sequence ID" value="PRQ44541"/>
    <property type="gene ID" value="RchiOBHm_Chr3g0480391"/>
</dbReference>
<keyword evidence="3" id="KW-1185">Reference proteome</keyword>
<sequence length="104" mass="11934">MNPVDHPHGGGEGRAPIGRKKTRNPLGLSCTWKYKNKNKVEIDHLASFESKMVCQLPRFVESESDDHHLLQISCKSEACLTNRIKWIFEPSCLKFLSNSLRYHP</sequence>
<dbReference type="SUPFAM" id="SSF50104">
    <property type="entry name" value="Translation proteins SH3-like domain"/>
    <property type="match status" value="1"/>
</dbReference>
<feature type="compositionally biased region" description="Basic and acidic residues" evidence="1">
    <location>
        <begin position="1"/>
        <end position="11"/>
    </location>
</feature>
<dbReference type="GO" id="GO:0005840">
    <property type="term" value="C:ribosome"/>
    <property type="evidence" value="ECO:0007669"/>
    <property type="project" value="UniProtKB-KW"/>
</dbReference>